<dbReference type="Proteomes" id="UP001429580">
    <property type="component" value="Unassembled WGS sequence"/>
</dbReference>
<comment type="caution">
    <text evidence="2">The sequence shown here is derived from an EMBL/GenBank/DDBJ whole genome shotgun (WGS) entry which is preliminary data.</text>
</comment>
<feature type="domain" description="ShET2 enterotoxin N-terminal" evidence="1">
    <location>
        <begin position="40"/>
        <end position="301"/>
    </location>
</feature>
<sequence>MAVRNATATNQTLLSQRKVQVSEHAHVRILDDARLSPGGVDQPKHDKRLPYYSERYVAAPGKFNGKAYFDGGSSEKDRIVCRHLATRFISEARTAAKLLPHQLFGSKELIARNVRRDIEAEYERMTEKASEKHIVSNDRFGLHLSSFFRSMQSGEKKHFLVLSDDHVMALELHRKPGKAGERDGYVVRFFDPNRTDVKVRCQLDNPAGFESTQYALRHFLGDSYYKAYFRANEKEVILFDCMDTTGMQQPRFVTVEAESKHGVSEMLLHQLLRYGGDQAAFDTVRQRMEAISDAAERHRLLEAKDADGVPGLYMALQNNRAIAIDAFGALLKALDSTPKERKAFLPGLLAARRADGVPGLNVALQCNQAAAITAFGALLKSLDLKPEERAAILPDLLKAGCPRENVPGLHKALQYNQVAAIDAFGGLLRGLNLTEKERDAFLLELLESKDIYSVPGPCTAFYNNKAPALEAYGALLNMLSSAQASAMLDTLRAGRLICEIVHKADERTKDAYCKLERQLQLQAEKQPA</sequence>
<evidence type="ECO:0000313" key="3">
    <source>
        <dbReference type="Proteomes" id="UP001429580"/>
    </source>
</evidence>
<gene>
    <name evidence="2" type="ORF">FHS82_003514</name>
</gene>
<dbReference type="Pfam" id="PF07906">
    <property type="entry name" value="Toxin_15"/>
    <property type="match status" value="1"/>
</dbReference>
<accession>A0ABX0V3E1</accession>
<dbReference type="RefSeq" id="WP_166955214.1">
    <property type="nucleotide sequence ID" value="NZ_JAASQI010000009.1"/>
</dbReference>
<evidence type="ECO:0000313" key="2">
    <source>
        <dbReference type="EMBL" id="NIJ59656.1"/>
    </source>
</evidence>
<reference evidence="2 3" key="1">
    <citation type="submission" date="2020-03" db="EMBL/GenBank/DDBJ databases">
        <title>Genomic Encyclopedia of Type Strains, Phase IV (KMG-IV): sequencing the most valuable type-strain genomes for metagenomic binning, comparative biology and taxonomic classification.</title>
        <authorList>
            <person name="Goeker M."/>
        </authorList>
    </citation>
    <scope>NUCLEOTIDE SEQUENCE [LARGE SCALE GENOMIC DNA]</scope>
    <source>
        <strain evidence="2 3">DSM 103870</strain>
    </source>
</reference>
<protein>
    <recommendedName>
        <fullName evidence="1">ShET2 enterotoxin N-terminal domain-containing protein</fullName>
    </recommendedName>
</protein>
<organism evidence="2 3">
    <name type="scientific">Pseudochelatococcus lubricantis</name>
    <dbReference type="NCBI Taxonomy" id="1538102"/>
    <lineage>
        <taxon>Bacteria</taxon>
        <taxon>Pseudomonadati</taxon>
        <taxon>Pseudomonadota</taxon>
        <taxon>Alphaproteobacteria</taxon>
        <taxon>Hyphomicrobiales</taxon>
        <taxon>Chelatococcaceae</taxon>
        <taxon>Pseudochelatococcus</taxon>
    </lineage>
</organism>
<name>A0ABX0V3E1_9HYPH</name>
<dbReference type="EMBL" id="JAASQI010000009">
    <property type="protein sequence ID" value="NIJ59656.1"/>
    <property type="molecule type" value="Genomic_DNA"/>
</dbReference>
<keyword evidence="3" id="KW-1185">Reference proteome</keyword>
<evidence type="ECO:0000259" key="1">
    <source>
        <dbReference type="Pfam" id="PF07906"/>
    </source>
</evidence>
<dbReference type="InterPro" id="IPR012927">
    <property type="entry name" value="Toxin_15_N"/>
</dbReference>
<proteinExistence type="predicted"/>